<dbReference type="AlphaFoldDB" id="A0A382IF11"/>
<dbReference type="Gene3D" id="3.10.580.10">
    <property type="entry name" value="CBS-domain"/>
    <property type="match status" value="1"/>
</dbReference>
<organism evidence="2">
    <name type="scientific">marine metagenome</name>
    <dbReference type="NCBI Taxonomy" id="408172"/>
    <lineage>
        <taxon>unclassified sequences</taxon>
        <taxon>metagenomes</taxon>
        <taxon>ecological metagenomes</taxon>
    </lineage>
</organism>
<reference evidence="2" key="1">
    <citation type="submission" date="2018-05" db="EMBL/GenBank/DDBJ databases">
        <authorList>
            <person name="Lanie J.A."/>
            <person name="Ng W.-L."/>
            <person name="Kazmierczak K.M."/>
            <person name="Andrzejewski T.M."/>
            <person name="Davidsen T.M."/>
            <person name="Wayne K.J."/>
            <person name="Tettelin H."/>
            <person name="Glass J.I."/>
            <person name="Rusch D."/>
            <person name="Podicherti R."/>
            <person name="Tsui H.-C.T."/>
            <person name="Winkler M.E."/>
        </authorList>
    </citation>
    <scope>NUCLEOTIDE SEQUENCE</scope>
</reference>
<dbReference type="InterPro" id="IPR046342">
    <property type="entry name" value="CBS_dom_sf"/>
</dbReference>
<dbReference type="CDD" id="cd04607">
    <property type="entry name" value="CBS_pair_NTP_transferase_assoc"/>
    <property type="match status" value="1"/>
</dbReference>
<dbReference type="InterPro" id="IPR029044">
    <property type="entry name" value="Nucleotide-diphossugar_trans"/>
</dbReference>
<name>A0A382IF11_9ZZZZ</name>
<accession>A0A382IF11</accession>
<dbReference type="EMBL" id="UINC01066809">
    <property type="protein sequence ID" value="SVB97879.1"/>
    <property type="molecule type" value="Genomic_DNA"/>
</dbReference>
<gene>
    <name evidence="2" type="ORF">METZ01_LOCUS250733</name>
</gene>
<dbReference type="SUPFAM" id="SSF53448">
    <property type="entry name" value="Nucleotide-diphospho-sugar transferases"/>
    <property type="match status" value="1"/>
</dbReference>
<protein>
    <recommendedName>
        <fullName evidence="1">CBS domain-containing protein</fullName>
    </recommendedName>
</protein>
<evidence type="ECO:0000259" key="1">
    <source>
        <dbReference type="PROSITE" id="PS51371"/>
    </source>
</evidence>
<dbReference type="InterPro" id="IPR000644">
    <property type="entry name" value="CBS_dom"/>
</dbReference>
<sequence>MKKKLHNKTEFSWKKIILKQSATMQEAIQVLNNESLRIVLVGDDDQKLVGTITDGDIRRGLLRHLTMNATLSEFMFTQPTVASVTDDRDQILLKMQELDLLQIPIVDESGKVVGLETLHHLTTKKQYDNPVFLMAGGSGKRLRPLTEHTPKPMLYVGSKPILETIIDQFIDAGFHNFYISIHYKAEILQEHFGDGSDWGVSINYIHEAKPLGTAGALGLLPKEGSDLPILVMNGDLLTKVDFQELLFFHSENGGDATMCVREYDFQVPYGVIQAEEHRITSIVEKPVHKFFINAGIYVLNPDALNAIDGKSYLDMPHLLNEKINGNRQVNMFPLYEYWLDVGQVEEFEKAQLDSKELF</sequence>
<feature type="domain" description="CBS" evidence="1">
    <location>
        <begin position="75"/>
        <end position="131"/>
    </location>
</feature>
<dbReference type="PANTHER" id="PTHR22572">
    <property type="entry name" value="SUGAR-1-PHOSPHATE GUANYL TRANSFERASE"/>
    <property type="match status" value="1"/>
</dbReference>
<dbReference type="Pfam" id="PF00571">
    <property type="entry name" value="CBS"/>
    <property type="match status" value="2"/>
</dbReference>
<dbReference type="SMART" id="SM00116">
    <property type="entry name" value="CBS"/>
    <property type="match status" value="2"/>
</dbReference>
<dbReference type="Gene3D" id="3.90.550.10">
    <property type="entry name" value="Spore Coat Polysaccharide Biosynthesis Protein SpsA, Chain A"/>
    <property type="match status" value="1"/>
</dbReference>
<dbReference type="InterPro" id="IPR005835">
    <property type="entry name" value="NTP_transferase_dom"/>
</dbReference>
<evidence type="ECO:0000313" key="2">
    <source>
        <dbReference type="EMBL" id="SVB97879.1"/>
    </source>
</evidence>
<dbReference type="CDD" id="cd06426">
    <property type="entry name" value="NTP_transferase_like_2"/>
    <property type="match status" value="1"/>
</dbReference>
<dbReference type="Pfam" id="PF00483">
    <property type="entry name" value="NTP_transferase"/>
    <property type="match status" value="1"/>
</dbReference>
<feature type="domain" description="CBS" evidence="1">
    <location>
        <begin position="11"/>
        <end position="67"/>
    </location>
</feature>
<dbReference type="SUPFAM" id="SSF54631">
    <property type="entry name" value="CBS-domain pair"/>
    <property type="match status" value="1"/>
</dbReference>
<dbReference type="InterPro" id="IPR050486">
    <property type="entry name" value="Mannose-1P_guanyltransferase"/>
</dbReference>
<proteinExistence type="predicted"/>
<dbReference type="PROSITE" id="PS51371">
    <property type="entry name" value="CBS"/>
    <property type="match status" value="2"/>
</dbReference>